<dbReference type="InterPro" id="IPR026444">
    <property type="entry name" value="Secre_tail"/>
</dbReference>
<protein>
    <submittedName>
        <fullName evidence="3">T9SS type A sorting domain-containing protein</fullName>
    </submittedName>
</protein>
<dbReference type="Pfam" id="PF18962">
    <property type="entry name" value="Por_Secre_tail"/>
    <property type="match status" value="1"/>
</dbReference>
<organism evidence="3 4">
    <name type="scientific">Carboxylicivirga marina</name>
    <dbReference type="NCBI Taxonomy" id="2800988"/>
    <lineage>
        <taxon>Bacteria</taxon>
        <taxon>Pseudomonadati</taxon>
        <taxon>Bacteroidota</taxon>
        <taxon>Bacteroidia</taxon>
        <taxon>Marinilabiliales</taxon>
        <taxon>Marinilabiliaceae</taxon>
        <taxon>Carboxylicivirga</taxon>
    </lineage>
</organism>
<dbReference type="Proteomes" id="UP000605676">
    <property type="component" value="Unassembled WGS sequence"/>
</dbReference>
<keyword evidence="4" id="KW-1185">Reference proteome</keyword>
<name>A0ABS1HEI8_9BACT</name>
<feature type="domain" description="Secretion system C-terminal sorting" evidence="2">
    <location>
        <begin position="83"/>
        <end position="154"/>
    </location>
</feature>
<evidence type="ECO:0000256" key="1">
    <source>
        <dbReference type="SAM" id="SignalP"/>
    </source>
</evidence>
<gene>
    <name evidence="3" type="ORF">JIV24_01820</name>
</gene>
<keyword evidence="1" id="KW-0732">Signal</keyword>
<feature type="chain" id="PRO_5046856956" evidence="1">
    <location>
        <begin position="21"/>
        <end position="156"/>
    </location>
</feature>
<evidence type="ECO:0000313" key="4">
    <source>
        <dbReference type="Proteomes" id="UP000605676"/>
    </source>
</evidence>
<dbReference type="EMBL" id="JAENRR010000002">
    <property type="protein sequence ID" value="MBK3516059.1"/>
    <property type="molecule type" value="Genomic_DNA"/>
</dbReference>
<dbReference type="NCBIfam" id="TIGR04183">
    <property type="entry name" value="Por_Secre_tail"/>
    <property type="match status" value="1"/>
</dbReference>
<evidence type="ECO:0000259" key="2">
    <source>
        <dbReference type="Pfam" id="PF18962"/>
    </source>
</evidence>
<reference evidence="3 4" key="1">
    <citation type="submission" date="2021-01" db="EMBL/GenBank/DDBJ databases">
        <title>Carboxyliciviraga sp.nov., isolated from coastal sediments.</title>
        <authorList>
            <person name="Lu D."/>
            <person name="Zhang T."/>
        </authorList>
    </citation>
    <scope>NUCLEOTIDE SEQUENCE [LARGE SCALE GENOMIC DNA]</scope>
    <source>
        <strain evidence="3 4">N1Y132</strain>
    </source>
</reference>
<proteinExistence type="predicted"/>
<comment type="caution">
    <text evidence="3">The sequence shown here is derived from an EMBL/GenBank/DDBJ whole genome shotgun (WGS) entry which is preliminary data.</text>
</comment>
<evidence type="ECO:0000313" key="3">
    <source>
        <dbReference type="EMBL" id="MBK3516059.1"/>
    </source>
</evidence>
<feature type="signal peptide" evidence="1">
    <location>
        <begin position="1"/>
        <end position="20"/>
    </location>
</feature>
<accession>A0ABS1HEI8</accession>
<dbReference type="RefSeq" id="WP_200463289.1">
    <property type="nucleotide sequence ID" value="NZ_JAENRR010000002.1"/>
</dbReference>
<sequence>MLKVSFFIIAFIMMHNLGFAQTVVRQSIGTVGKSISTDEISVQQSIGLPYSTPRTSGVKPGFIQSTHFEVEKLSSTFKMELQVYPNPVGQELNIKAGASLKDAHIKVIDMSGSLIYSNTQSLLNKYQVNCSNWPAGIYFVIVSDGKHTHKSKVVKK</sequence>